<dbReference type="SUPFAM" id="SSF81624">
    <property type="entry name" value="N-terminal domain of MutM-like DNA repair proteins"/>
    <property type="match status" value="1"/>
</dbReference>
<proteinExistence type="inferred from homology"/>
<comment type="catalytic activity">
    <reaction evidence="11">
        <text>2'-deoxyribonucleotide-(2'-deoxyribose 5'-phosphate)-2'-deoxyribonucleotide-DNA = a 3'-end 2'-deoxyribonucleotide-(2,3-dehydro-2,3-deoxyribose 5'-phosphate)-DNA + a 5'-end 5'-phospho-2'-deoxyribonucleoside-DNA + H(+)</text>
        <dbReference type="Rhea" id="RHEA:66592"/>
        <dbReference type="Rhea" id="RHEA-COMP:13180"/>
        <dbReference type="Rhea" id="RHEA-COMP:16897"/>
        <dbReference type="Rhea" id="RHEA-COMP:17067"/>
        <dbReference type="ChEBI" id="CHEBI:15378"/>
        <dbReference type="ChEBI" id="CHEBI:136412"/>
        <dbReference type="ChEBI" id="CHEBI:157695"/>
        <dbReference type="ChEBI" id="CHEBI:167181"/>
        <dbReference type="EC" id="4.2.99.18"/>
    </reaction>
</comment>
<dbReference type="GO" id="GO:0008534">
    <property type="term" value="F:oxidized purine nucleobase lesion DNA N-glycosylase activity"/>
    <property type="evidence" value="ECO:0007669"/>
    <property type="project" value="UniProtKB-EC"/>
</dbReference>
<evidence type="ECO:0000256" key="5">
    <source>
        <dbReference type="ARBA" id="ARBA00022801"/>
    </source>
</evidence>
<dbReference type="InterPro" id="IPR035937">
    <property type="entry name" value="FPG_N"/>
</dbReference>
<evidence type="ECO:0000259" key="13">
    <source>
        <dbReference type="PROSITE" id="PS51068"/>
    </source>
</evidence>
<evidence type="ECO:0000256" key="11">
    <source>
        <dbReference type="ARBA" id="ARBA00044632"/>
    </source>
</evidence>
<gene>
    <name evidence="14" type="primary">mutM</name>
    <name evidence="14" type="ORF">P5G51_016990</name>
</gene>
<organism evidence="14 15">
    <name type="scientific">Tigheibacillus jepli</name>
    <dbReference type="NCBI Taxonomy" id="3035914"/>
    <lineage>
        <taxon>Bacteria</taxon>
        <taxon>Bacillati</taxon>
        <taxon>Bacillota</taxon>
        <taxon>Bacilli</taxon>
        <taxon>Bacillales</taxon>
        <taxon>Bacillaceae</taxon>
        <taxon>Tigheibacillus</taxon>
    </lineage>
</organism>
<keyword evidence="7" id="KW-0234">DNA repair</keyword>
<keyword evidence="5 14" id="KW-0378">Hydrolase</keyword>
<dbReference type="InterPro" id="IPR015886">
    <property type="entry name" value="H2TH_FPG"/>
</dbReference>
<evidence type="ECO:0000313" key="15">
    <source>
        <dbReference type="Proteomes" id="UP001228376"/>
    </source>
</evidence>
<dbReference type="PANTHER" id="PTHR22993">
    <property type="entry name" value="FORMAMIDOPYRIMIDINE-DNA GLYCOSYLASE"/>
    <property type="match status" value="1"/>
</dbReference>
<dbReference type="SMART" id="SM00898">
    <property type="entry name" value="Fapy_DNA_glyco"/>
    <property type="match status" value="1"/>
</dbReference>
<dbReference type="Pfam" id="PF01149">
    <property type="entry name" value="Fapy_DNA_glyco"/>
    <property type="match status" value="1"/>
</dbReference>
<evidence type="ECO:0000256" key="9">
    <source>
        <dbReference type="ARBA" id="ARBA00023268"/>
    </source>
</evidence>
<dbReference type="Proteomes" id="UP001228376">
    <property type="component" value="Unassembled WGS sequence"/>
</dbReference>
<feature type="region of interest" description="Disordered" evidence="12">
    <location>
        <begin position="263"/>
        <end position="285"/>
    </location>
</feature>
<evidence type="ECO:0000256" key="12">
    <source>
        <dbReference type="SAM" id="MobiDB-lite"/>
    </source>
</evidence>
<dbReference type="InterPro" id="IPR012319">
    <property type="entry name" value="FPG_cat"/>
</dbReference>
<keyword evidence="6" id="KW-0238">DNA-binding</keyword>
<dbReference type="EMBL" id="JAROCA020000002">
    <property type="protein sequence ID" value="MDY0406824.1"/>
    <property type="molecule type" value="Genomic_DNA"/>
</dbReference>
<dbReference type="InterPro" id="IPR020629">
    <property type="entry name" value="FPG_Glyclase"/>
</dbReference>
<dbReference type="InterPro" id="IPR010979">
    <property type="entry name" value="Ribosomal_uS13-like_H2TH"/>
</dbReference>
<evidence type="ECO:0000256" key="6">
    <source>
        <dbReference type="ARBA" id="ARBA00023125"/>
    </source>
</evidence>
<name>A0ABU5CKI5_9BACI</name>
<evidence type="ECO:0000313" key="14">
    <source>
        <dbReference type="EMBL" id="MDY0406824.1"/>
    </source>
</evidence>
<evidence type="ECO:0000256" key="3">
    <source>
        <dbReference type="ARBA" id="ARBA00011245"/>
    </source>
</evidence>
<comment type="similarity">
    <text evidence="2">Belongs to the FPG family.</text>
</comment>
<dbReference type="PROSITE" id="PS51068">
    <property type="entry name" value="FPG_CAT"/>
    <property type="match status" value="1"/>
</dbReference>
<keyword evidence="15" id="KW-1185">Reference proteome</keyword>
<dbReference type="EC" id="3.2.2.23" evidence="14"/>
<comment type="caution">
    <text evidence="14">The sequence shown here is derived from an EMBL/GenBank/DDBJ whole genome shotgun (WGS) entry which is preliminary data.</text>
</comment>
<dbReference type="Pfam" id="PF06831">
    <property type="entry name" value="H2TH"/>
    <property type="match status" value="1"/>
</dbReference>
<evidence type="ECO:0000256" key="7">
    <source>
        <dbReference type="ARBA" id="ARBA00023204"/>
    </source>
</evidence>
<keyword evidence="9" id="KW-0511">Multifunctional enzyme</keyword>
<accession>A0ABU5CKI5</accession>
<feature type="domain" description="Formamidopyrimidine-DNA glycosylase catalytic" evidence="13">
    <location>
        <begin position="2"/>
        <end position="106"/>
    </location>
</feature>
<dbReference type="Gene3D" id="3.20.190.10">
    <property type="entry name" value="MutM-like, N-terminal"/>
    <property type="match status" value="1"/>
</dbReference>
<dbReference type="RefSeq" id="WP_320385080.1">
    <property type="nucleotide sequence ID" value="NZ_JAROCA020000002.1"/>
</dbReference>
<comment type="catalytic activity">
    <reaction evidence="1">
        <text>Hydrolysis of DNA containing ring-opened 7-methylguanine residues, releasing 2,6-diamino-4-hydroxy-5-(N-methyl)formamidopyrimidine.</text>
        <dbReference type="EC" id="3.2.2.23"/>
    </reaction>
</comment>
<dbReference type="Gene3D" id="1.10.8.50">
    <property type="match status" value="1"/>
</dbReference>
<protein>
    <submittedName>
        <fullName evidence="14">DNA-formamidopyrimidine glycosylase</fullName>
        <ecNumber evidence="14">3.2.2.23</ecNumber>
    </submittedName>
</protein>
<sequence length="285" mass="31976">MPELPEMENYKNYLQQKVVGKTVTHVAVNREKSVNLPAAAFIEQVTNQQITAVNRRAKYLVFHLQNGSSLLLHLMLGGWMFYGDETDKPDHTVQVQLTFGDKRLYFFGLRLGYLHLLNATQLDEEFADLGPEPLTGNLPQDVFTNQLKSKRGKLKAALLDQSFIAGIGNRYSDEILWQAQLKPQRDADELNIDEALGLYQSIKMILQEAIKSGGYMDEPFFSGDGKTGGYKQKMRVHGLQGKPCQRCGTPIVEKKLLPVKPVTAPSASIDNPKKRLMKSTPQIGQ</sequence>
<keyword evidence="4" id="KW-0227">DNA damage</keyword>
<evidence type="ECO:0000256" key="2">
    <source>
        <dbReference type="ARBA" id="ARBA00009409"/>
    </source>
</evidence>
<dbReference type="NCBIfam" id="TIGR00577">
    <property type="entry name" value="fpg"/>
    <property type="match status" value="1"/>
</dbReference>
<dbReference type="SUPFAM" id="SSF46946">
    <property type="entry name" value="S13-like H2TH domain"/>
    <property type="match status" value="1"/>
</dbReference>
<dbReference type="SUPFAM" id="SSF57716">
    <property type="entry name" value="Glucocorticoid receptor-like (DNA-binding domain)"/>
    <property type="match status" value="1"/>
</dbReference>
<evidence type="ECO:0000256" key="10">
    <source>
        <dbReference type="ARBA" id="ARBA00023295"/>
    </source>
</evidence>
<keyword evidence="8" id="KW-0456">Lyase</keyword>
<evidence type="ECO:0000256" key="1">
    <source>
        <dbReference type="ARBA" id="ARBA00001668"/>
    </source>
</evidence>
<evidence type="ECO:0000256" key="4">
    <source>
        <dbReference type="ARBA" id="ARBA00022763"/>
    </source>
</evidence>
<evidence type="ECO:0000256" key="8">
    <source>
        <dbReference type="ARBA" id="ARBA00023239"/>
    </source>
</evidence>
<comment type="subunit">
    <text evidence="3">Monomer.</text>
</comment>
<keyword evidence="10 14" id="KW-0326">Glycosidase</keyword>
<dbReference type="PANTHER" id="PTHR22993:SF9">
    <property type="entry name" value="FORMAMIDOPYRIMIDINE-DNA GLYCOSYLASE"/>
    <property type="match status" value="1"/>
</dbReference>
<dbReference type="SMART" id="SM01232">
    <property type="entry name" value="H2TH"/>
    <property type="match status" value="1"/>
</dbReference>
<reference evidence="14 15" key="1">
    <citation type="submission" date="2023-10" db="EMBL/GenBank/DDBJ databases">
        <title>179-bfca-hs.</title>
        <authorList>
            <person name="Miliotis G."/>
            <person name="Sengupta P."/>
            <person name="Hameed A."/>
            <person name="Chuvochina M."/>
            <person name="Mcdonagh F."/>
            <person name="Simpson A.C."/>
            <person name="Singh N.K."/>
            <person name="Rekha P.D."/>
            <person name="Raman K."/>
            <person name="Hugenholtz P."/>
            <person name="Venkateswaran K."/>
        </authorList>
    </citation>
    <scope>NUCLEOTIDE SEQUENCE [LARGE SCALE GENOMIC DNA]</scope>
    <source>
        <strain evidence="14 15">179-BFC-A-HS</strain>
    </source>
</reference>